<dbReference type="InterPro" id="IPR025365">
    <property type="entry name" value="DUF4269"/>
</dbReference>
<sequence>MNFLNIEYLKIGNTKQRSAYQTLVNLQILEKLKAYKPILTGTIPINIDIENSDLDIICFWENKQEFSATLTNLFGEKKEFKIREGKTGEQEIVVCNFKLDDFEMEIFGQNIPSEQQNAYLHMLIEHQILQERGEGFRLKIIELKRSGYKTEPAFAKLLRLDGDPYEALLSYYIQK</sequence>
<evidence type="ECO:0000313" key="1">
    <source>
        <dbReference type="EMBL" id="SOD20430.1"/>
    </source>
</evidence>
<accession>A0A286AEW4</accession>
<protein>
    <recommendedName>
        <fullName evidence="3">DUF4269 domain-containing protein</fullName>
    </recommendedName>
</protein>
<dbReference type="Proteomes" id="UP000219281">
    <property type="component" value="Unassembled WGS sequence"/>
</dbReference>
<dbReference type="Pfam" id="PF14091">
    <property type="entry name" value="DUF4269"/>
    <property type="match status" value="1"/>
</dbReference>
<dbReference type="AlphaFoldDB" id="A0A286AEW4"/>
<name>A0A286AEW4_9SPHI</name>
<evidence type="ECO:0008006" key="3">
    <source>
        <dbReference type="Google" id="ProtNLM"/>
    </source>
</evidence>
<dbReference type="OrthoDB" id="6402248at2"/>
<keyword evidence="2" id="KW-1185">Reference proteome</keyword>
<dbReference type="RefSeq" id="WP_097133935.1">
    <property type="nucleotide sequence ID" value="NZ_OCMT01000005.1"/>
</dbReference>
<organism evidence="1 2">
    <name type="scientific">Pedobacter xixiisoli</name>
    <dbReference type="NCBI Taxonomy" id="1476464"/>
    <lineage>
        <taxon>Bacteria</taxon>
        <taxon>Pseudomonadati</taxon>
        <taxon>Bacteroidota</taxon>
        <taxon>Sphingobacteriia</taxon>
        <taxon>Sphingobacteriales</taxon>
        <taxon>Sphingobacteriaceae</taxon>
        <taxon>Pedobacter</taxon>
    </lineage>
</organism>
<reference evidence="2" key="1">
    <citation type="submission" date="2017-09" db="EMBL/GenBank/DDBJ databases">
        <authorList>
            <person name="Varghese N."/>
            <person name="Submissions S."/>
        </authorList>
    </citation>
    <scope>NUCLEOTIDE SEQUENCE [LARGE SCALE GENOMIC DNA]</scope>
    <source>
        <strain evidence="2">CGMCC 1.12803</strain>
    </source>
</reference>
<dbReference type="EMBL" id="OCMT01000005">
    <property type="protein sequence ID" value="SOD20430.1"/>
    <property type="molecule type" value="Genomic_DNA"/>
</dbReference>
<gene>
    <name evidence="1" type="ORF">SAMN06297358_4150</name>
</gene>
<proteinExistence type="predicted"/>
<evidence type="ECO:0000313" key="2">
    <source>
        <dbReference type="Proteomes" id="UP000219281"/>
    </source>
</evidence>